<dbReference type="Proteomes" id="UP001419268">
    <property type="component" value="Unassembled WGS sequence"/>
</dbReference>
<proteinExistence type="predicted"/>
<dbReference type="EMBL" id="JBBNAG010000011">
    <property type="protein sequence ID" value="KAK9094590.1"/>
    <property type="molecule type" value="Genomic_DNA"/>
</dbReference>
<protein>
    <submittedName>
        <fullName evidence="1">Uncharacterized protein</fullName>
    </submittedName>
</protein>
<reference evidence="1 2" key="1">
    <citation type="submission" date="2024-01" db="EMBL/GenBank/DDBJ databases">
        <title>Genome assemblies of Stephania.</title>
        <authorList>
            <person name="Yang L."/>
        </authorList>
    </citation>
    <scope>NUCLEOTIDE SEQUENCE [LARGE SCALE GENOMIC DNA]</scope>
    <source>
        <strain evidence="1">JXDWG</strain>
        <tissue evidence="1">Leaf</tissue>
    </source>
</reference>
<comment type="caution">
    <text evidence="1">The sequence shown here is derived from an EMBL/GenBank/DDBJ whole genome shotgun (WGS) entry which is preliminary data.</text>
</comment>
<keyword evidence="2" id="KW-1185">Reference proteome</keyword>
<accession>A0AAP0HT02</accession>
<organism evidence="1 2">
    <name type="scientific">Stephania cephalantha</name>
    <dbReference type="NCBI Taxonomy" id="152367"/>
    <lineage>
        <taxon>Eukaryota</taxon>
        <taxon>Viridiplantae</taxon>
        <taxon>Streptophyta</taxon>
        <taxon>Embryophyta</taxon>
        <taxon>Tracheophyta</taxon>
        <taxon>Spermatophyta</taxon>
        <taxon>Magnoliopsida</taxon>
        <taxon>Ranunculales</taxon>
        <taxon>Menispermaceae</taxon>
        <taxon>Menispermoideae</taxon>
        <taxon>Cissampelideae</taxon>
        <taxon>Stephania</taxon>
    </lineage>
</organism>
<gene>
    <name evidence="1" type="ORF">Scep_026059</name>
</gene>
<name>A0AAP0HT02_9MAGN</name>
<dbReference type="AlphaFoldDB" id="A0AAP0HT02"/>
<sequence>MSALGFTSCSHRAYYDIDCSTRDSDNIDYYHQRATSTKATDNASSTNVLGDVICRSTSVEILVDATLAMIKNSKKRKRGMKMKKISEGLSSLGLEIPVTMAISCVHVSPLTPLLMSRLTSMSSFDMVPSTLIPDFASRSIPIVQSTHQQLYQAKSSRHKYASDRSRDSLLDLL</sequence>
<evidence type="ECO:0000313" key="1">
    <source>
        <dbReference type="EMBL" id="KAK9094590.1"/>
    </source>
</evidence>
<evidence type="ECO:0000313" key="2">
    <source>
        <dbReference type="Proteomes" id="UP001419268"/>
    </source>
</evidence>